<feature type="domain" description="Alpha-L-rhamnosidase concanavalin-like" evidence="5">
    <location>
        <begin position="579"/>
        <end position="685"/>
    </location>
</feature>
<dbReference type="EC" id="3.2.1.40" evidence="2"/>
<keyword evidence="10" id="KW-1185">Reference proteome</keyword>
<dbReference type="Pfam" id="PF25788">
    <property type="entry name" value="Ig_Rha78A_N"/>
    <property type="match status" value="1"/>
</dbReference>
<dbReference type="InterPro" id="IPR035398">
    <property type="entry name" value="Bac_rhamnosid_C"/>
</dbReference>
<dbReference type="InterPro" id="IPR016007">
    <property type="entry name" value="Alpha_rhamnosid"/>
</dbReference>
<feature type="domain" description="Alpha-L-rhamnosidase C-terminal" evidence="8">
    <location>
        <begin position="1052"/>
        <end position="1124"/>
    </location>
</feature>
<protein>
    <recommendedName>
        <fullName evidence="2">alpha-L-rhamnosidase</fullName>
        <ecNumber evidence="2">3.2.1.40</ecNumber>
    </recommendedName>
</protein>
<accession>A0ABU3GZU1</accession>
<dbReference type="SUPFAM" id="SSF48208">
    <property type="entry name" value="Six-hairpin glycosidases"/>
    <property type="match status" value="1"/>
</dbReference>
<evidence type="ECO:0000259" key="6">
    <source>
        <dbReference type="Pfam" id="PF08531"/>
    </source>
</evidence>
<sequence>MKIFKPFCLYTLLLFCFVHYAFAAYDVTITGLKTEYTATPLGIDVKKPRFSWQMISNTPGAAQKAYMVIVTDETGKTTWNSGRVTDDKSLNILYDGKPLAVRTRYQWVVKVWDLKSKVHTAASWFETGLMDDKQTAWSGAKWIGGGDDDMLLYAQYLPVFKLNFTIQLNSETQSTRGGLLYGANDQRLLDKNKNYYGIQSSKDSSSIFVELDIAPLNTGAAALLNIYRSGYKPGDQANKPIKTLPLPLALINKDNRYNKHTIYLSSVMGNTEFWVDGEGKENHIGRLGLNPIGQGGDFIAFPVLANIGFKVPEHQSASFSNLVVSNFRGPSNVLHTSYKQPLLLTGTNKPTMLIYDPSRNSMPMMRSSFDTKGSNIRKARLYVTARGIYDVYMNGKRVNDDYFNPGLTQYTRTQLYQTFDVTKNMVAGKNAIGAILGEGWWSGGSTYSGDNWNFFGDRQSLLAKLVVSYEDGKEEVIVSLPETWRYNNNGPVIYGSFFQGEVYDARKETAVQGWSTSAYDDSRWKKATEVKLEGNINTDLSPPDSNTPSVAKYSHLSITGQFGETVKKVKELTARSVEQVRPGVFVYDLGQNIAGVPRIELNGLQPGTQITLRFAEVKYPNLPAYKGNTGMIMLENIRAAMAQEIYIARGGHEFITPRFTYHGLRYIEVTGIQKALPIAAVRGVVLSSVHQFSSGYECSDPLVNRLWENINWSTLANFMSIPTDCPQRNERLGWSGDISVFSKTATYLANIPQFLRRHMLAMRDVQRDDGRFSDVAPLGGGFGDILWGSAGITVAWESYQQYEDVDMLKEHYEAMSKYITFMTAQIDAQTNVMDDKNRTRWASLGDWLSPEYDKTEKSLLWEAYYIYDLQRIAEIAALLGKTNDYKRYKQLALERMSFFNNTYIDKATGKTAFRNKPVDTQTSYAVPLAFGIVNEDLKTKVAANFVETVSRANTNDKGQLYPPYSLMTGFIGTAWVSSALSQTGNTSTAYRQLLQTTYPSWLYPVKQGATTIWERLNSYTHTDGFGGNNNMNSFNHYSFGAVGAWLLEHSSGIQRDALSPGFKHFILAPEPDVEGKMKHAKGYYDSMYGRIESSWILKTGGVVYNINVPANTSATVILKGTSIFKLVKQKNGQTLKVKISEKKNADGNYRFEVAPGKYQFEVIQK</sequence>
<dbReference type="GO" id="GO:0030596">
    <property type="term" value="F:alpha-L-rhamnosidase activity"/>
    <property type="evidence" value="ECO:0007669"/>
    <property type="project" value="UniProtKB-EC"/>
</dbReference>
<dbReference type="PANTHER" id="PTHR33307:SF6">
    <property type="entry name" value="ALPHA-RHAMNOSIDASE (EUROFUNG)-RELATED"/>
    <property type="match status" value="1"/>
</dbReference>
<dbReference type="PANTHER" id="PTHR33307">
    <property type="entry name" value="ALPHA-RHAMNOSIDASE (EUROFUNG)"/>
    <property type="match status" value="1"/>
</dbReference>
<dbReference type="RefSeq" id="WP_311953657.1">
    <property type="nucleotide sequence ID" value="NZ_JAVLVU010000001.1"/>
</dbReference>
<dbReference type="Pfam" id="PF05592">
    <property type="entry name" value="Bac_rhamnosid"/>
    <property type="match status" value="1"/>
</dbReference>
<reference evidence="10" key="1">
    <citation type="submission" date="2023-07" db="EMBL/GenBank/DDBJ databases">
        <title>Functional and genomic diversity of the sorghum phyllosphere microbiome.</title>
        <authorList>
            <person name="Shade A."/>
        </authorList>
    </citation>
    <scope>NUCLEOTIDE SEQUENCE [LARGE SCALE GENOMIC DNA]</scope>
    <source>
        <strain evidence="10">SORGH_AS_0422</strain>
    </source>
</reference>
<dbReference type="InterPro" id="IPR012341">
    <property type="entry name" value="6hp_glycosidase-like_sf"/>
</dbReference>
<gene>
    <name evidence="9" type="ORF">QE417_004354</name>
</gene>
<dbReference type="InterPro" id="IPR008902">
    <property type="entry name" value="Rhamnosid_concanavalin"/>
</dbReference>
<feature type="domain" description="Bacterial alpha-L-rhamnosidase N-terminal" evidence="6">
    <location>
        <begin position="375"/>
        <end position="534"/>
    </location>
</feature>
<dbReference type="EMBL" id="JAVLVU010000001">
    <property type="protein sequence ID" value="MDT3405282.1"/>
    <property type="molecule type" value="Genomic_DNA"/>
</dbReference>
<evidence type="ECO:0000256" key="1">
    <source>
        <dbReference type="ARBA" id="ARBA00001445"/>
    </source>
</evidence>
<dbReference type="Gene3D" id="2.60.120.260">
    <property type="entry name" value="Galactose-binding domain-like"/>
    <property type="match status" value="2"/>
</dbReference>
<evidence type="ECO:0000256" key="4">
    <source>
        <dbReference type="SAM" id="SignalP"/>
    </source>
</evidence>
<evidence type="ECO:0000259" key="7">
    <source>
        <dbReference type="Pfam" id="PF17389"/>
    </source>
</evidence>
<evidence type="ECO:0000313" key="10">
    <source>
        <dbReference type="Proteomes" id="UP001258315"/>
    </source>
</evidence>
<feature type="signal peptide" evidence="4">
    <location>
        <begin position="1"/>
        <end position="23"/>
    </location>
</feature>
<dbReference type="PIRSF" id="PIRSF010631">
    <property type="entry name" value="A-rhamnsds"/>
    <property type="match status" value="1"/>
</dbReference>
<feature type="chain" id="PRO_5046315058" description="alpha-L-rhamnosidase" evidence="4">
    <location>
        <begin position="24"/>
        <end position="1165"/>
    </location>
</feature>
<keyword evidence="4" id="KW-0732">Signal</keyword>
<evidence type="ECO:0000259" key="5">
    <source>
        <dbReference type="Pfam" id="PF05592"/>
    </source>
</evidence>
<comment type="catalytic activity">
    <reaction evidence="1">
        <text>Hydrolysis of terminal non-reducing alpha-L-rhamnose residues in alpha-L-rhamnosides.</text>
        <dbReference type="EC" id="3.2.1.40"/>
    </reaction>
</comment>
<dbReference type="InterPro" id="IPR013783">
    <property type="entry name" value="Ig-like_fold"/>
</dbReference>
<dbReference type="InterPro" id="IPR008928">
    <property type="entry name" value="6-hairpin_glycosidase_sf"/>
</dbReference>
<dbReference type="Gene3D" id="1.50.10.10">
    <property type="match status" value="1"/>
</dbReference>
<dbReference type="Gene3D" id="2.60.40.10">
    <property type="entry name" value="Immunoglobulins"/>
    <property type="match status" value="1"/>
</dbReference>
<dbReference type="InterPro" id="IPR035396">
    <property type="entry name" value="Bac_rhamnosid6H"/>
</dbReference>
<comment type="caution">
    <text evidence="9">The sequence shown here is derived from an EMBL/GenBank/DDBJ whole genome shotgun (WGS) entry which is preliminary data.</text>
</comment>
<proteinExistence type="predicted"/>
<keyword evidence="9" id="KW-0326">Glycosidase</keyword>
<organism evidence="9 10">
    <name type="scientific">Mucilaginibacter terrae</name>
    <dbReference type="NCBI Taxonomy" id="1955052"/>
    <lineage>
        <taxon>Bacteria</taxon>
        <taxon>Pseudomonadati</taxon>
        <taxon>Bacteroidota</taxon>
        <taxon>Sphingobacteriia</taxon>
        <taxon>Sphingobacteriales</taxon>
        <taxon>Sphingobacteriaceae</taxon>
        <taxon>Mucilaginibacter</taxon>
    </lineage>
</organism>
<dbReference type="InterPro" id="IPR013737">
    <property type="entry name" value="Bac_rhamnosid_N"/>
</dbReference>
<evidence type="ECO:0000259" key="8">
    <source>
        <dbReference type="Pfam" id="PF17390"/>
    </source>
</evidence>
<dbReference type="Proteomes" id="UP001258315">
    <property type="component" value="Unassembled WGS sequence"/>
</dbReference>
<dbReference type="Gene3D" id="2.60.420.10">
    <property type="entry name" value="Maltose phosphorylase, domain 3"/>
    <property type="match status" value="1"/>
</dbReference>
<dbReference type="Pfam" id="PF08531">
    <property type="entry name" value="Bac_rhamnosid_N"/>
    <property type="match status" value="1"/>
</dbReference>
<evidence type="ECO:0000256" key="2">
    <source>
        <dbReference type="ARBA" id="ARBA00012652"/>
    </source>
</evidence>
<name>A0ABU3GZU1_9SPHI</name>
<dbReference type="Pfam" id="PF17389">
    <property type="entry name" value="Bac_rhamnosid6H"/>
    <property type="match status" value="1"/>
</dbReference>
<evidence type="ECO:0000256" key="3">
    <source>
        <dbReference type="ARBA" id="ARBA00022801"/>
    </source>
</evidence>
<dbReference type="Pfam" id="PF17390">
    <property type="entry name" value="Bac_rhamnosid_C"/>
    <property type="match status" value="1"/>
</dbReference>
<feature type="domain" description="Alpha-L-rhamnosidase six-hairpin glycosidase" evidence="7">
    <location>
        <begin position="696"/>
        <end position="1048"/>
    </location>
</feature>
<keyword evidence="3 9" id="KW-0378">Hydrolase</keyword>
<evidence type="ECO:0000313" key="9">
    <source>
        <dbReference type="EMBL" id="MDT3405282.1"/>
    </source>
</evidence>